<feature type="compositionally biased region" description="Acidic residues" evidence="1">
    <location>
        <begin position="12"/>
        <end position="21"/>
    </location>
</feature>
<dbReference type="EMBL" id="KN837619">
    <property type="protein sequence ID" value="KIJ23639.1"/>
    <property type="molecule type" value="Genomic_DNA"/>
</dbReference>
<feature type="compositionally biased region" description="Polar residues" evidence="1">
    <location>
        <begin position="72"/>
        <end position="88"/>
    </location>
</feature>
<protein>
    <submittedName>
        <fullName evidence="2">Unplaced genomic scaffold SPHSTscaffold_544, whole genome shotgun sequence</fullName>
    </submittedName>
</protein>
<accession>A0A0C9TP08</accession>
<gene>
    <name evidence="2" type="ORF">M422DRAFT_56765</name>
</gene>
<feature type="compositionally biased region" description="Polar residues" evidence="1">
    <location>
        <begin position="47"/>
        <end position="63"/>
    </location>
</feature>
<name>A0A0C9TP08_SPHS4</name>
<evidence type="ECO:0000256" key="1">
    <source>
        <dbReference type="SAM" id="MobiDB-lite"/>
    </source>
</evidence>
<evidence type="ECO:0000313" key="2">
    <source>
        <dbReference type="EMBL" id="KIJ23639.1"/>
    </source>
</evidence>
<dbReference type="AlphaFoldDB" id="A0A0C9TP08"/>
<reference evidence="2 3" key="1">
    <citation type="submission" date="2014-06" db="EMBL/GenBank/DDBJ databases">
        <title>Evolutionary Origins and Diversification of the Mycorrhizal Mutualists.</title>
        <authorList>
            <consortium name="DOE Joint Genome Institute"/>
            <consortium name="Mycorrhizal Genomics Consortium"/>
            <person name="Kohler A."/>
            <person name="Kuo A."/>
            <person name="Nagy L.G."/>
            <person name="Floudas D."/>
            <person name="Copeland A."/>
            <person name="Barry K.W."/>
            <person name="Cichocki N."/>
            <person name="Veneault-Fourrey C."/>
            <person name="LaButti K."/>
            <person name="Lindquist E.A."/>
            <person name="Lipzen A."/>
            <person name="Lundell T."/>
            <person name="Morin E."/>
            <person name="Murat C."/>
            <person name="Riley R."/>
            <person name="Ohm R."/>
            <person name="Sun H."/>
            <person name="Tunlid A."/>
            <person name="Henrissat B."/>
            <person name="Grigoriev I.V."/>
            <person name="Hibbett D.S."/>
            <person name="Martin F."/>
        </authorList>
    </citation>
    <scope>NUCLEOTIDE SEQUENCE [LARGE SCALE GENOMIC DNA]</scope>
    <source>
        <strain evidence="2 3">SS14</strain>
    </source>
</reference>
<feature type="region of interest" description="Disordered" evidence="1">
    <location>
        <begin position="1"/>
        <end position="22"/>
    </location>
</feature>
<evidence type="ECO:0000313" key="3">
    <source>
        <dbReference type="Proteomes" id="UP000054279"/>
    </source>
</evidence>
<proteinExistence type="predicted"/>
<dbReference type="HOGENOM" id="CLU_1750859_0_0_1"/>
<feature type="compositionally biased region" description="Polar residues" evidence="1">
    <location>
        <begin position="1"/>
        <end position="11"/>
    </location>
</feature>
<feature type="region of interest" description="Disordered" evidence="1">
    <location>
        <begin position="47"/>
        <end position="88"/>
    </location>
</feature>
<organism evidence="2 3">
    <name type="scientific">Sphaerobolus stellatus (strain SS14)</name>
    <dbReference type="NCBI Taxonomy" id="990650"/>
    <lineage>
        <taxon>Eukaryota</taxon>
        <taxon>Fungi</taxon>
        <taxon>Dikarya</taxon>
        <taxon>Basidiomycota</taxon>
        <taxon>Agaricomycotina</taxon>
        <taxon>Agaricomycetes</taxon>
        <taxon>Phallomycetidae</taxon>
        <taxon>Geastrales</taxon>
        <taxon>Sphaerobolaceae</taxon>
        <taxon>Sphaerobolus</taxon>
    </lineage>
</organism>
<dbReference type="Proteomes" id="UP000054279">
    <property type="component" value="Unassembled WGS sequence"/>
</dbReference>
<keyword evidence="3" id="KW-1185">Reference proteome</keyword>
<sequence>MQSGSQMVEASSDNDLDEDNEELQRALFLSSLPSDIFDEQVAALNANASGPSVEAQTNITSASKETDKEHFSMTQPASQQQIPRPSHNVAHSISQDFLADLRFRQFRNSGEITHLNEAIAIQQQVIKNTPDCFSWKLKSLMSLAMSFHF</sequence>